<feature type="domain" description="Gcp-like" evidence="2">
    <location>
        <begin position="34"/>
        <end position="124"/>
    </location>
</feature>
<comment type="caution">
    <text evidence="3">The sequence shown here is derived from an EMBL/GenBank/DDBJ whole genome shotgun (WGS) entry which is preliminary data.</text>
</comment>
<gene>
    <name evidence="3" type="primary">tsaB</name>
    <name evidence="3" type="ORF">ACFOMH_15745</name>
</gene>
<dbReference type="EC" id="2.3.1.234" evidence="3"/>
<dbReference type="NCBIfam" id="TIGR03725">
    <property type="entry name" value="T6A_YeaZ"/>
    <property type="match status" value="1"/>
</dbReference>
<dbReference type="SUPFAM" id="SSF53067">
    <property type="entry name" value="Actin-like ATPase domain"/>
    <property type="match status" value="1"/>
</dbReference>
<dbReference type="InterPro" id="IPR022496">
    <property type="entry name" value="T6A_TsaB"/>
</dbReference>
<dbReference type="PANTHER" id="PTHR11735">
    <property type="entry name" value="TRNA N6-ADENOSINE THREONYLCARBAMOYLTRANSFERASE"/>
    <property type="match status" value="1"/>
</dbReference>
<dbReference type="EMBL" id="JBHRXJ010000013">
    <property type="protein sequence ID" value="MFC3529631.1"/>
    <property type="molecule type" value="Genomic_DNA"/>
</dbReference>
<proteinExistence type="predicted"/>
<sequence>MPDALSLGFDTSAAHCAAALVMGDRLLVQRHEDMARGQAERLMPLLAEVLAEAGIGWRDLAVIGCGTGPGNFTGIRISVAAARGLALSLGIPAVGISVTEAMACGLPRPCRVMLAARPAGVIWQDFGTGTENTAGNAPDSRPRQDLPEALPLGPAPAAPMMPLAEGVARIALARRALPGLPRPAPIYLRPADAAPARDRGPVMLP</sequence>
<name>A0ABV7R5J0_9RHOB</name>
<organism evidence="3 4">
    <name type="scientific">Paracoccus mangrovi</name>
    <dbReference type="NCBI Taxonomy" id="1715645"/>
    <lineage>
        <taxon>Bacteria</taxon>
        <taxon>Pseudomonadati</taxon>
        <taxon>Pseudomonadota</taxon>
        <taxon>Alphaproteobacteria</taxon>
        <taxon>Rhodobacterales</taxon>
        <taxon>Paracoccaceae</taxon>
        <taxon>Paracoccus</taxon>
    </lineage>
</organism>
<feature type="region of interest" description="Disordered" evidence="1">
    <location>
        <begin position="127"/>
        <end position="154"/>
    </location>
</feature>
<dbReference type="InterPro" id="IPR000905">
    <property type="entry name" value="Gcp-like_dom"/>
</dbReference>
<dbReference type="Gene3D" id="3.30.420.40">
    <property type="match status" value="2"/>
</dbReference>
<dbReference type="InterPro" id="IPR043129">
    <property type="entry name" value="ATPase_NBD"/>
</dbReference>
<evidence type="ECO:0000313" key="3">
    <source>
        <dbReference type="EMBL" id="MFC3529631.1"/>
    </source>
</evidence>
<keyword evidence="3" id="KW-0808">Transferase</keyword>
<dbReference type="Pfam" id="PF00814">
    <property type="entry name" value="TsaD"/>
    <property type="match status" value="1"/>
</dbReference>
<keyword evidence="3" id="KW-0012">Acyltransferase</keyword>
<evidence type="ECO:0000256" key="1">
    <source>
        <dbReference type="SAM" id="MobiDB-lite"/>
    </source>
</evidence>
<accession>A0ABV7R5J0</accession>
<evidence type="ECO:0000313" key="4">
    <source>
        <dbReference type="Proteomes" id="UP001595721"/>
    </source>
</evidence>
<dbReference type="Proteomes" id="UP001595721">
    <property type="component" value="Unassembled WGS sequence"/>
</dbReference>
<evidence type="ECO:0000259" key="2">
    <source>
        <dbReference type="Pfam" id="PF00814"/>
    </source>
</evidence>
<dbReference type="RefSeq" id="WP_377745661.1">
    <property type="nucleotide sequence ID" value="NZ_JBHRXJ010000013.1"/>
</dbReference>
<dbReference type="PANTHER" id="PTHR11735:SF11">
    <property type="entry name" value="TRNA THREONYLCARBAMOYLADENOSINE BIOSYNTHESIS PROTEIN TSAB"/>
    <property type="match status" value="1"/>
</dbReference>
<reference evidence="4" key="1">
    <citation type="journal article" date="2019" name="Int. J. Syst. Evol. Microbiol.">
        <title>The Global Catalogue of Microorganisms (GCM) 10K type strain sequencing project: providing services to taxonomists for standard genome sequencing and annotation.</title>
        <authorList>
            <consortium name="The Broad Institute Genomics Platform"/>
            <consortium name="The Broad Institute Genome Sequencing Center for Infectious Disease"/>
            <person name="Wu L."/>
            <person name="Ma J."/>
        </authorList>
    </citation>
    <scope>NUCLEOTIDE SEQUENCE [LARGE SCALE GENOMIC DNA]</scope>
    <source>
        <strain evidence="4">KCTC 42899</strain>
    </source>
</reference>
<protein>
    <submittedName>
        <fullName evidence="3">tRNA (Adenosine(37)-N6)-threonylcarbamoyltransferase complex dimerization subunit type 1 TsaB</fullName>
        <ecNumber evidence="3">2.3.1.234</ecNumber>
    </submittedName>
</protein>
<keyword evidence="4" id="KW-1185">Reference proteome</keyword>
<dbReference type="GO" id="GO:0061711">
    <property type="term" value="F:tRNA N(6)-L-threonylcarbamoyladenine synthase activity"/>
    <property type="evidence" value="ECO:0007669"/>
    <property type="project" value="UniProtKB-EC"/>
</dbReference>